<organism evidence="1">
    <name type="scientific">Salmonella enterica subsp. enterica serovar Agona</name>
    <dbReference type="NCBI Taxonomy" id="58095"/>
    <lineage>
        <taxon>Bacteria</taxon>
        <taxon>Pseudomonadati</taxon>
        <taxon>Pseudomonadota</taxon>
        <taxon>Gammaproteobacteria</taxon>
        <taxon>Enterobacterales</taxon>
        <taxon>Enterobacteriaceae</taxon>
        <taxon>Salmonella</taxon>
    </lineage>
</organism>
<proteinExistence type="predicted"/>
<name>A0A5U6FNP1_SALET</name>
<dbReference type="InterPro" id="IPR009228">
    <property type="entry name" value="Capsid_scaffold_GpO"/>
</dbReference>
<comment type="caution">
    <text evidence="1">The sequence shown here is derived from an EMBL/GenBank/DDBJ whole genome shotgun (WGS) entry which is preliminary data.</text>
</comment>
<feature type="non-terminal residue" evidence="1">
    <location>
        <position position="44"/>
    </location>
</feature>
<gene>
    <name evidence="1" type="ORF">DKS77_25035</name>
</gene>
<dbReference type="EMBL" id="AAGQKS010000097">
    <property type="protein sequence ID" value="EBQ8903983.1"/>
    <property type="molecule type" value="Genomic_DNA"/>
</dbReference>
<protein>
    <submittedName>
        <fullName evidence="1">GPO family capsid scaffolding protein</fullName>
    </submittedName>
</protein>
<sequence>MAKKVSKFFRIGVEGDTCDGRVISAQDIQEMAETFDPRVYGCRI</sequence>
<dbReference type="Pfam" id="PF05929">
    <property type="entry name" value="Phage_GPO"/>
    <property type="match status" value="1"/>
</dbReference>
<reference evidence="1" key="1">
    <citation type="submission" date="2018-05" db="EMBL/GenBank/DDBJ databases">
        <authorList>
            <person name="Ashton P.M."/>
            <person name="Dallman T."/>
            <person name="Nair S."/>
            <person name="De Pinna E."/>
            <person name="Peters T."/>
            <person name="Grant K."/>
        </authorList>
    </citation>
    <scope>NUCLEOTIDE SEQUENCE</scope>
    <source>
        <strain evidence="1">208936</strain>
    </source>
</reference>
<accession>A0A5U6FNP1</accession>
<dbReference type="AlphaFoldDB" id="A0A5U6FNP1"/>
<evidence type="ECO:0000313" key="1">
    <source>
        <dbReference type="EMBL" id="EBQ8903983.1"/>
    </source>
</evidence>